<dbReference type="Pfam" id="PF01130">
    <property type="entry name" value="CD36"/>
    <property type="match status" value="1"/>
</dbReference>
<evidence type="ECO:0000313" key="10">
    <source>
        <dbReference type="Proteomes" id="UP001497525"/>
    </source>
</evidence>
<evidence type="ECO:0000256" key="6">
    <source>
        <dbReference type="ARBA" id="ARBA00023180"/>
    </source>
</evidence>
<keyword evidence="4 8" id="KW-1133">Transmembrane helix</keyword>
<accession>A0AAV2T210</accession>
<comment type="subcellular location">
    <subcellularLocation>
        <location evidence="1">Membrane</location>
    </subcellularLocation>
</comment>
<proteinExistence type="inferred from homology"/>
<comment type="caution">
    <text evidence="9">The sequence shown here is derived from an EMBL/GenBank/DDBJ whole genome shotgun (WGS) entry which is preliminary data.</text>
</comment>
<evidence type="ECO:0000256" key="3">
    <source>
        <dbReference type="ARBA" id="ARBA00022692"/>
    </source>
</evidence>
<comment type="similarity">
    <text evidence="2">Belongs to the CD36 family.</text>
</comment>
<evidence type="ECO:0000256" key="5">
    <source>
        <dbReference type="ARBA" id="ARBA00023136"/>
    </source>
</evidence>
<keyword evidence="6" id="KW-0325">Glycoprotein</keyword>
<dbReference type="GO" id="GO:0005737">
    <property type="term" value="C:cytoplasm"/>
    <property type="evidence" value="ECO:0007669"/>
    <property type="project" value="TreeGrafter"/>
</dbReference>
<dbReference type="GO" id="GO:0016020">
    <property type="term" value="C:membrane"/>
    <property type="evidence" value="ECO:0007669"/>
    <property type="project" value="UniProtKB-SubCell"/>
</dbReference>
<evidence type="ECO:0000256" key="7">
    <source>
        <dbReference type="SAM" id="MobiDB-lite"/>
    </source>
</evidence>
<evidence type="ECO:0000256" key="4">
    <source>
        <dbReference type="ARBA" id="ARBA00022989"/>
    </source>
</evidence>
<evidence type="ECO:0000256" key="8">
    <source>
        <dbReference type="SAM" id="Phobius"/>
    </source>
</evidence>
<dbReference type="InterPro" id="IPR002159">
    <property type="entry name" value="CD36_fam"/>
</dbReference>
<evidence type="ECO:0000313" key="9">
    <source>
        <dbReference type="EMBL" id="CAL5130443.1"/>
    </source>
</evidence>
<protein>
    <recommendedName>
        <fullName evidence="11">Scavenger receptor class B member 1</fullName>
    </recommendedName>
</protein>
<reference evidence="9" key="1">
    <citation type="submission" date="2024-06" db="EMBL/GenBank/DDBJ databases">
        <authorList>
            <person name="Liu X."/>
            <person name="Lenzi L."/>
            <person name="Haldenby T S."/>
            <person name="Uol C."/>
        </authorList>
    </citation>
    <scope>NUCLEOTIDE SEQUENCE</scope>
</reference>
<sequence>MHKLMLTKTVMLRCFEMLQSKRLRMLLATLAILLMLLGIGCLTVTLLFNKLFYRMLSNYLVLLPDSEFFKTWSKPSVPIYFSVYLYNLTNPTDVLDGDRPHFSIVGPYVYRERRQTNVVGWSDEPVPKSVFYKSRTFYHFVPELSASSDRLGKVTSLNMPYLKSKELFEPFVTLSPREVLWEHRPMLLQFAGFFGFPTNAAILASFNGTEGDVIGIDTGARDVNEIGQIRSVNGKNKLKAWDYDEANRIVGTDGSLAPPYLDVGSILDVYVRDVCRTFRIQSNKRQPARNNQDVDIIVFSAFPFNQTDPHLSLRERMYCKNGMNCGPVGMVSARPCLVSKGTDFPLYFSKPYFLDVDPSVKAKFDGIPDAHAETHDTSIHIEPTTGLVLEANKRIQFNFLLENDNEMLRHINGPFYFPVAWVDESVVADKENLDLLYSRVLQPKRIIPFVASVFALFFVLLSLTIFAALVTFARARVVYSLSKTNDLRSPTSSTHTSSSSCPTEFEWD</sequence>
<keyword evidence="3 8" id="KW-0812">Transmembrane</keyword>
<dbReference type="AlphaFoldDB" id="A0AAV2T210"/>
<gene>
    <name evidence="9" type="ORF">CDAUBV1_LOCUS2500</name>
</gene>
<dbReference type="GO" id="GO:0005044">
    <property type="term" value="F:scavenger receptor activity"/>
    <property type="evidence" value="ECO:0007669"/>
    <property type="project" value="TreeGrafter"/>
</dbReference>
<feature type="compositionally biased region" description="Low complexity" evidence="7">
    <location>
        <begin position="489"/>
        <end position="508"/>
    </location>
</feature>
<organism evidence="9 10">
    <name type="scientific">Calicophoron daubneyi</name>
    <name type="common">Rumen fluke</name>
    <name type="synonym">Paramphistomum daubneyi</name>
    <dbReference type="NCBI Taxonomy" id="300641"/>
    <lineage>
        <taxon>Eukaryota</taxon>
        <taxon>Metazoa</taxon>
        <taxon>Spiralia</taxon>
        <taxon>Lophotrochozoa</taxon>
        <taxon>Platyhelminthes</taxon>
        <taxon>Trematoda</taxon>
        <taxon>Digenea</taxon>
        <taxon>Plagiorchiida</taxon>
        <taxon>Pronocephalata</taxon>
        <taxon>Paramphistomoidea</taxon>
        <taxon>Paramphistomidae</taxon>
        <taxon>Calicophoron</taxon>
    </lineage>
</organism>
<dbReference type="PANTHER" id="PTHR11923:SF51">
    <property type="entry name" value="LYSOSOME MEMBRANE PROTEIN 2"/>
    <property type="match status" value="1"/>
</dbReference>
<evidence type="ECO:0008006" key="11">
    <source>
        <dbReference type="Google" id="ProtNLM"/>
    </source>
</evidence>
<dbReference type="PRINTS" id="PR01609">
    <property type="entry name" value="CD36FAMILY"/>
</dbReference>
<feature type="region of interest" description="Disordered" evidence="7">
    <location>
        <begin position="485"/>
        <end position="508"/>
    </location>
</feature>
<name>A0AAV2T210_CALDB</name>
<evidence type="ECO:0000256" key="1">
    <source>
        <dbReference type="ARBA" id="ARBA00004370"/>
    </source>
</evidence>
<evidence type="ECO:0000256" key="2">
    <source>
        <dbReference type="ARBA" id="ARBA00010532"/>
    </source>
</evidence>
<dbReference type="EMBL" id="CAXLJL010000066">
    <property type="protein sequence ID" value="CAL5130443.1"/>
    <property type="molecule type" value="Genomic_DNA"/>
</dbReference>
<feature type="transmembrane region" description="Helical" evidence="8">
    <location>
        <begin position="446"/>
        <end position="473"/>
    </location>
</feature>
<dbReference type="PANTHER" id="PTHR11923">
    <property type="entry name" value="SCAVENGER RECEPTOR CLASS B TYPE-1 SR-B1"/>
    <property type="match status" value="1"/>
</dbReference>
<dbReference type="Proteomes" id="UP001497525">
    <property type="component" value="Unassembled WGS sequence"/>
</dbReference>
<keyword evidence="5 8" id="KW-0472">Membrane</keyword>